<dbReference type="InterPro" id="IPR016092">
    <property type="entry name" value="ATAP"/>
</dbReference>
<feature type="domain" description="Core" evidence="1">
    <location>
        <begin position="2"/>
        <end position="100"/>
    </location>
</feature>
<dbReference type="InterPro" id="IPR000361">
    <property type="entry name" value="ATAP_core_dom"/>
</dbReference>
<protein>
    <recommendedName>
        <fullName evidence="1">Core domain-containing protein</fullName>
    </recommendedName>
</protein>
<evidence type="ECO:0000259" key="1">
    <source>
        <dbReference type="Pfam" id="PF01521"/>
    </source>
</evidence>
<dbReference type="GO" id="GO:0051537">
    <property type="term" value="F:2 iron, 2 sulfur cluster binding"/>
    <property type="evidence" value="ECO:0007669"/>
    <property type="project" value="TreeGrafter"/>
</dbReference>
<accession>A0A382LL97</accession>
<sequence length="112" mass="12226">MIELTDEAIQQFLKKTNGNGHDSIRVGVKSGGCNGYEYIIDYADSVHEDDHILDFGKFLLVVDPDSIPYLDGSTLDYVTEGLNSQFKFANPNVAMACGCGLSVVFEEISPNS</sequence>
<dbReference type="AlphaFoldDB" id="A0A382LL97"/>
<dbReference type="GO" id="GO:0051539">
    <property type="term" value="F:4 iron, 4 sulfur cluster binding"/>
    <property type="evidence" value="ECO:0007669"/>
    <property type="project" value="TreeGrafter"/>
</dbReference>
<name>A0A382LL97_9ZZZZ</name>
<dbReference type="Gene3D" id="2.60.300.12">
    <property type="entry name" value="HesB-like domain"/>
    <property type="match status" value="1"/>
</dbReference>
<dbReference type="PANTHER" id="PTHR43011">
    <property type="entry name" value="IRON-SULFUR CLUSTER ASSEMBLY 2 HOMOLOG, MITOCHONDRIAL"/>
    <property type="match status" value="1"/>
</dbReference>
<gene>
    <name evidence="2" type="ORF">METZ01_LOCUS290190</name>
</gene>
<dbReference type="GO" id="GO:0016226">
    <property type="term" value="P:iron-sulfur cluster assembly"/>
    <property type="evidence" value="ECO:0007669"/>
    <property type="project" value="InterPro"/>
</dbReference>
<dbReference type="NCBIfam" id="TIGR00049">
    <property type="entry name" value="iron-sulfur cluster assembly accessory protein"/>
    <property type="match status" value="1"/>
</dbReference>
<proteinExistence type="predicted"/>
<organism evidence="2">
    <name type="scientific">marine metagenome</name>
    <dbReference type="NCBI Taxonomy" id="408172"/>
    <lineage>
        <taxon>unclassified sequences</taxon>
        <taxon>metagenomes</taxon>
        <taxon>ecological metagenomes</taxon>
    </lineage>
</organism>
<dbReference type="EMBL" id="UINC01087729">
    <property type="protein sequence ID" value="SVC37336.1"/>
    <property type="molecule type" value="Genomic_DNA"/>
</dbReference>
<dbReference type="PANTHER" id="PTHR43011:SF1">
    <property type="entry name" value="IRON-SULFUR CLUSTER ASSEMBLY 2 HOMOLOG, MITOCHONDRIAL"/>
    <property type="match status" value="1"/>
</dbReference>
<dbReference type="Pfam" id="PF01521">
    <property type="entry name" value="Fe-S_biosyn"/>
    <property type="match status" value="1"/>
</dbReference>
<dbReference type="SUPFAM" id="SSF89360">
    <property type="entry name" value="HesB-like domain"/>
    <property type="match status" value="1"/>
</dbReference>
<dbReference type="GO" id="GO:0005739">
    <property type="term" value="C:mitochondrion"/>
    <property type="evidence" value="ECO:0007669"/>
    <property type="project" value="TreeGrafter"/>
</dbReference>
<reference evidence="2" key="1">
    <citation type="submission" date="2018-05" db="EMBL/GenBank/DDBJ databases">
        <authorList>
            <person name="Lanie J.A."/>
            <person name="Ng W.-L."/>
            <person name="Kazmierczak K.M."/>
            <person name="Andrzejewski T.M."/>
            <person name="Davidsen T.M."/>
            <person name="Wayne K.J."/>
            <person name="Tettelin H."/>
            <person name="Glass J.I."/>
            <person name="Rusch D."/>
            <person name="Podicherti R."/>
            <person name="Tsui H.-C.T."/>
            <person name="Winkler M.E."/>
        </authorList>
    </citation>
    <scope>NUCLEOTIDE SEQUENCE</scope>
</reference>
<dbReference type="InterPro" id="IPR035903">
    <property type="entry name" value="HesB-like_dom_sf"/>
</dbReference>
<dbReference type="GO" id="GO:0005506">
    <property type="term" value="F:iron ion binding"/>
    <property type="evidence" value="ECO:0007669"/>
    <property type="project" value="TreeGrafter"/>
</dbReference>
<evidence type="ECO:0000313" key="2">
    <source>
        <dbReference type="EMBL" id="SVC37336.1"/>
    </source>
</evidence>